<evidence type="ECO:0000313" key="1">
    <source>
        <dbReference type="EMBL" id="GIG74190.1"/>
    </source>
</evidence>
<dbReference type="Proteomes" id="UP000653674">
    <property type="component" value="Unassembled WGS sequence"/>
</dbReference>
<protein>
    <submittedName>
        <fullName evidence="1">Uncharacterized protein</fullName>
    </submittedName>
</protein>
<dbReference type="AlphaFoldDB" id="A0A8J3LZZ6"/>
<comment type="caution">
    <text evidence="1">The sequence shown here is derived from an EMBL/GenBank/DDBJ whole genome shotgun (WGS) entry which is preliminary data.</text>
</comment>
<evidence type="ECO:0000313" key="2">
    <source>
        <dbReference type="Proteomes" id="UP000653674"/>
    </source>
</evidence>
<name>A0A8J3LZZ6_9ACTN</name>
<organism evidence="1 2">
    <name type="scientific">Planosporangium flavigriseum</name>
    <dbReference type="NCBI Taxonomy" id="373681"/>
    <lineage>
        <taxon>Bacteria</taxon>
        <taxon>Bacillati</taxon>
        <taxon>Actinomycetota</taxon>
        <taxon>Actinomycetes</taxon>
        <taxon>Micromonosporales</taxon>
        <taxon>Micromonosporaceae</taxon>
        <taxon>Planosporangium</taxon>
    </lineage>
</organism>
<dbReference type="EMBL" id="BONU01000015">
    <property type="protein sequence ID" value="GIG74190.1"/>
    <property type="molecule type" value="Genomic_DNA"/>
</dbReference>
<reference evidence="1" key="1">
    <citation type="submission" date="2021-01" db="EMBL/GenBank/DDBJ databases">
        <title>Whole genome shotgun sequence of Planosporangium flavigriseum NBRC 105377.</title>
        <authorList>
            <person name="Komaki H."/>
            <person name="Tamura T."/>
        </authorList>
    </citation>
    <scope>NUCLEOTIDE SEQUENCE</scope>
    <source>
        <strain evidence="1">NBRC 105377</strain>
    </source>
</reference>
<accession>A0A8J3LZZ6</accession>
<keyword evidence="2" id="KW-1185">Reference proteome</keyword>
<gene>
    <name evidence="1" type="ORF">Pfl04_25940</name>
</gene>
<sequence>MGDECVTVVEMSTGALEAADRADAVIQWLLDTGVIVPNPQRGNTWQPSGYLPGPQAPAAAPGFGDTDYTLANNGVEILVERELYRDTSPHKAPSCPECGYELAEATLEAMIRPWLDGPEPRVDCAGCGTARLLGEWPDGYVVGELAVRFNNWPPLSQAFLADLGARMGPRWRAIREQY</sequence>
<proteinExistence type="predicted"/>